<gene>
    <name evidence="1" type="ORF">D477_012545</name>
</gene>
<evidence type="ECO:0000313" key="1">
    <source>
        <dbReference type="EMBL" id="EMY33908.1"/>
    </source>
</evidence>
<dbReference type="RefSeq" id="WP_005269496.1">
    <property type="nucleotide sequence ID" value="NZ_ANPE02000145.1"/>
</dbReference>
<dbReference type="OrthoDB" id="4955340at2"/>
<dbReference type="AlphaFoldDB" id="N1V6N7"/>
<keyword evidence="2" id="KW-1185">Reference proteome</keyword>
<protein>
    <submittedName>
        <fullName evidence="1">Uncharacterized protein</fullName>
    </submittedName>
</protein>
<organism evidence="1 2">
    <name type="scientific">Arthrobacter crystallopoietes BAB-32</name>
    <dbReference type="NCBI Taxonomy" id="1246476"/>
    <lineage>
        <taxon>Bacteria</taxon>
        <taxon>Bacillati</taxon>
        <taxon>Actinomycetota</taxon>
        <taxon>Actinomycetes</taxon>
        <taxon>Micrococcales</taxon>
        <taxon>Micrococcaceae</taxon>
        <taxon>Crystallibacter</taxon>
    </lineage>
</organism>
<accession>N1V6N7</accession>
<name>N1V6N7_9MICC</name>
<sequence>MAGTEHRAAAFMRDGGAKAKDAGARIFAIAKDPATQEKAKKLVDDGRKVYQALTSPEAKRLYRQAAERIRRVQKR</sequence>
<proteinExistence type="predicted"/>
<evidence type="ECO:0000313" key="2">
    <source>
        <dbReference type="Proteomes" id="UP000010729"/>
    </source>
</evidence>
<comment type="caution">
    <text evidence="1">The sequence shown here is derived from an EMBL/GenBank/DDBJ whole genome shotgun (WGS) entry which is preliminary data.</text>
</comment>
<dbReference type="Proteomes" id="UP000010729">
    <property type="component" value="Unassembled WGS sequence"/>
</dbReference>
<reference evidence="1" key="1">
    <citation type="journal article" date="2013" name="Genome Announc.">
        <title>Draft Genome Sequence of Arthrobacter crystallopoietes Strain BAB-32, Revealing Genes for Bioremediation.</title>
        <authorList>
            <person name="Joshi M.N."/>
            <person name="Pandit A.S."/>
            <person name="Sharma A."/>
            <person name="Pandya R.V."/>
            <person name="Desai S.M."/>
            <person name="Saxena A.K."/>
            <person name="Bagatharia S.B."/>
        </authorList>
    </citation>
    <scope>NUCLEOTIDE SEQUENCE [LARGE SCALE GENOMIC DNA]</scope>
    <source>
        <strain evidence="1">BAB-32</strain>
    </source>
</reference>
<dbReference type="EMBL" id="ANPE02000145">
    <property type="protein sequence ID" value="EMY33908.1"/>
    <property type="molecule type" value="Genomic_DNA"/>
</dbReference>